<dbReference type="EMBL" id="JAUEPR010000054">
    <property type="protein sequence ID" value="KAK0471154.1"/>
    <property type="molecule type" value="Genomic_DNA"/>
</dbReference>
<sequence length="253" mass="28663">MPDSDLSADSDITQAWYNLITMYTQRTLTRPRDRLNALAGIAEQYHQYWPYSKYFASLWEHQLPGSLLWSNHRHGDYHRRPDICHAPSWSWASRDGRAGMDWCSMNNGMYCTVIHCNITPAKKVNPISKVEDGGILVLEAIIQQATWSTDKDGFRDLFTVTGAPLDQYGSESGQSNIGLAYSDAIEKQQDANVYVAFVGQNVKEQCAHGLVLVPATDQIANTEAYNYPVFHRVGSFEAPLYWSSFPETWLQSK</sequence>
<dbReference type="PANTHER" id="PTHR33112">
    <property type="entry name" value="DOMAIN PROTEIN, PUTATIVE-RELATED"/>
    <property type="match status" value="1"/>
</dbReference>
<dbReference type="Proteomes" id="UP001175227">
    <property type="component" value="Unassembled WGS sequence"/>
</dbReference>
<dbReference type="AlphaFoldDB" id="A0AA39NT76"/>
<protein>
    <submittedName>
        <fullName evidence="1">Uncharacterized protein</fullName>
    </submittedName>
</protein>
<dbReference type="PANTHER" id="PTHR33112:SF10">
    <property type="entry name" value="TOL"/>
    <property type="match status" value="1"/>
</dbReference>
<accession>A0AA39NT76</accession>
<reference evidence="1" key="1">
    <citation type="submission" date="2023-06" db="EMBL/GenBank/DDBJ databases">
        <authorList>
            <consortium name="Lawrence Berkeley National Laboratory"/>
            <person name="Ahrendt S."/>
            <person name="Sahu N."/>
            <person name="Indic B."/>
            <person name="Wong-Bajracharya J."/>
            <person name="Merenyi Z."/>
            <person name="Ke H.-M."/>
            <person name="Monk M."/>
            <person name="Kocsube S."/>
            <person name="Drula E."/>
            <person name="Lipzen A."/>
            <person name="Balint B."/>
            <person name="Henrissat B."/>
            <person name="Andreopoulos B."/>
            <person name="Martin F.M."/>
            <person name="Harder C.B."/>
            <person name="Rigling D."/>
            <person name="Ford K.L."/>
            <person name="Foster G.D."/>
            <person name="Pangilinan J."/>
            <person name="Papanicolaou A."/>
            <person name="Barry K."/>
            <person name="LaButti K."/>
            <person name="Viragh M."/>
            <person name="Koriabine M."/>
            <person name="Yan M."/>
            <person name="Riley R."/>
            <person name="Champramary S."/>
            <person name="Plett K.L."/>
            <person name="Tsai I.J."/>
            <person name="Slot J."/>
            <person name="Sipos G."/>
            <person name="Plett J."/>
            <person name="Nagy L.G."/>
            <person name="Grigoriev I.V."/>
        </authorList>
    </citation>
    <scope>NUCLEOTIDE SEQUENCE</scope>
    <source>
        <strain evidence="1">ICMP 16352</strain>
    </source>
</reference>
<comment type="caution">
    <text evidence="1">The sequence shown here is derived from an EMBL/GenBank/DDBJ whole genome shotgun (WGS) entry which is preliminary data.</text>
</comment>
<name>A0AA39NT76_9AGAR</name>
<organism evidence="1 2">
    <name type="scientific">Armillaria novae-zelandiae</name>
    <dbReference type="NCBI Taxonomy" id="153914"/>
    <lineage>
        <taxon>Eukaryota</taxon>
        <taxon>Fungi</taxon>
        <taxon>Dikarya</taxon>
        <taxon>Basidiomycota</taxon>
        <taxon>Agaricomycotina</taxon>
        <taxon>Agaricomycetes</taxon>
        <taxon>Agaricomycetidae</taxon>
        <taxon>Agaricales</taxon>
        <taxon>Marasmiineae</taxon>
        <taxon>Physalacriaceae</taxon>
        <taxon>Armillaria</taxon>
    </lineage>
</organism>
<evidence type="ECO:0000313" key="1">
    <source>
        <dbReference type="EMBL" id="KAK0471154.1"/>
    </source>
</evidence>
<keyword evidence="2" id="KW-1185">Reference proteome</keyword>
<evidence type="ECO:0000313" key="2">
    <source>
        <dbReference type="Proteomes" id="UP001175227"/>
    </source>
</evidence>
<proteinExistence type="predicted"/>
<gene>
    <name evidence="1" type="ORF">IW261DRAFT_1572378</name>
</gene>